<dbReference type="CTD" id="34842"/>
<dbReference type="InterPro" id="IPR045076">
    <property type="entry name" value="MutS"/>
</dbReference>
<dbReference type="RefSeq" id="XP_022652036.1">
    <property type="nucleotide sequence ID" value="XM_022796301.1"/>
</dbReference>
<dbReference type="SUPFAM" id="SSF52540">
    <property type="entry name" value="P-loop containing nucleoside triphosphate hydrolases"/>
    <property type="match status" value="1"/>
</dbReference>
<evidence type="ECO:0000256" key="6">
    <source>
        <dbReference type="ARBA" id="ARBA00023125"/>
    </source>
</evidence>
<dbReference type="Gene3D" id="3.40.50.300">
    <property type="entry name" value="P-loop containing nucleotide triphosphate hydrolases"/>
    <property type="match status" value="1"/>
</dbReference>
<sequence>MVDVPQHATLQDVARDTNFIKFYGNLPSKPATTIRLFQRKNYYTVHDDDASLASAQLLKVSIVQIQGIPSAWISQKNYEKFLRFLLLAKAYRVEVYSLDAASGSWQVSLNASPGNLVEVEDVLFSCDSNEDVNTHCSGIAALHVTNRGQQVVVGLAYCEPILQSLRVAQLIDDMTLTKLQVLLVQISPKEMLIPTKTESFPRVTQLLKRNNIAYHELGHEHFNDKNLEQDIEKIYKFARKQAKNIRILPELKVEPARRPLAALLNYLNLASTPTSFGQFTIHELRPDQIMRIDSAAVEALNLLPVGDMAKQDTIYGLLCEARTPGGQRTLAEWMKQPLLDKAKIEERLDMVECFVRDNSIRSTLHGDLLRRFPDLSYMAKRLHMKKIRLADLYKLYTIVRSVPRVVEALGETNCGSLEDAVVKRLKVSVEDFEKFIEMIEQVIDVERAEAKREYLVQPSFDEALQELHEQIVGCEERLQELWDTVACEMRVEKGRVLKLDQGLDGGFVFRVTNKEEKRIRDNQSFDIIDVKKQGISFVNRQLRELNGDYIRLKNDYRVMQQTLVGDIIDVSAGYAEPLYHLAEVINQLDAVVGLSVAAVNGNFVRPNILESEGKELILKGVRHPLVERKRGSFVANDVHFERQNKHFHVLTGPNMGGKSTYMRSIAVCVVMAQMGSFVPCNEATIAIRDAVLTRVGAGDAIVRGVSTFLAEMLEIAFILRTVTNASLVLIDELGRGTSTYDGLGIAWAIASNLAQSGCMSIFATHFHELTALESRVQGVVNAHVSVHVEDQALTLLYKVAPGPCHQSFGIEVAELAELPDDIISMAKAKLAQFSSMDHIVELAKQDQLTKDCEELMKEFCKECDAIMEDKSLDYDQKLKRIIEQKEELKKHANPILKTIIGSY</sequence>
<evidence type="ECO:0000256" key="10">
    <source>
        <dbReference type="SAM" id="Coils"/>
    </source>
</evidence>
<evidence type="ECO:0000256" key="7">
    <source>
        <dbReference type="ARBA" id="ARBA00023204"/>
    </source>
</evidence>
<evidence type="ECO:0000256" key="2">
    <source>
        <dbReference type="ARBA" id="ARBA00006271"/>
    </source>
</evidence>
<dbReference type="Gene3D" id="1.10.1420.10">
    <property type="match status" value="2"/>
</dbReference>
<dbReference type="Gene3D" id="3.40.1170.10">
    <property type="entry name" value="DNA repair protein MutS, domain I"/>
    <property type="match status" value="1"/>
</dbReference>
<evidence type="ECO:0000256" key="1">
    <source>
        <dbReference type="ARBA" id="ARBA00004123"/>
    </source>
</evidence>
<evidence type="ECO:0000256" key="8">
    <source>
        <dbReference type="ARBA" id="ARBA00023242"/>
    </source>
</evidence>
<dbReference type="Pfam" id="PF05190">
    <property type="entry name" value="MutS_IV"/>
    <property type="match status" value="1"/>
</dbReference>
<dbReference type="GO" id="GO:0030983">
    <property type="term" value="F:mismatched DNA binding"/>
    <property type="evidence" value="ECO:0007669"/>
    <property type="project" value="InterPro"/>
</dbReference>
<dbReference type="KEGG" id="vde:111246541"/>
<dbReference type="PROSITE" id="PS00486">
    <property type="entry name" value="DNA_MISMATCH_REPAIR_2"/>
    <property type="match status" value="1"/>
</dbReference>
<feature type="coiled-coil region" evidence="10">
    <location>
        <begin position="535"/>
        <end position="562"/>
    </location>
</feature>
<dbReference type="GO" id="GO:0032301">
    <property type="term" value="C:MutSalpha complex"/>
    <property type="evidence" value="ECO:0007669"/>
    <property type="project" value="TreeGrafter"/>
</dbReference>
<dbReference type="AlphaFoldDB" id="A0A7M7JHJ3"/>
<dbReference type="InterPro" id="IPR016151">
    <property type="entry name" value="DNA_mismatch_repair_MutS_N"/>
</dbReference>
<dbReference type="Pfam" id="PF01624">
    <property type="entry name" value="MutS_I"/>
    <property type="match status" value="1"/>
</dbReference>
<dbReference type="PANTHER" id="PTHR11361:SF35">
    <property type="entry name" value="DNA MISMATCH REPAIR PROTEIN MSH2"/>
    <property type="match status" value="1"/>
</dbReference>
<dbReference type="SUPFAM" id="SSF48334">
    <property type="entry name" value="DNA repair protein MutS, domain III"/>
    <property type="match status" value="1"/>
</dbReference>
<dbReference type="EnsemblMetazoa" id="XM_022796301">
    <property type="protein sequence ID" value="XP_022652036"/>
    <property type="gene ID" value="LOC111246541"/>
</dbReference>
<accession>A0A7M7JHJ3</accession>
<keyword evidence="5" id="KW-0067">ATP-binding</keyword>
<evidence type="ECO:0000256" key="4">
    <source>
        <dbReference type="ARBA" id="ARBA00022763"/>
    </source>
</evidence>
<dbReference type="Pfam" id="PF00488">
    <property type="entry name" value="MutS_V"/>
    <property type="match status" value="1"/>
</dbReference>
<dbReference type="InterPro" id="IPR036678">
    <property type="entry name" value="MutS_con_dom_sf"/>
</dbReference>
<proteinExistence type="inferred from homology"/>
<dbReference type="Gene3D" id="3.30.420.110">
    <property type="entry name" value="MutS, connector domain"/>
    <property type="match status" value="1"/>
</dbReference>
<dbReference type="InterPro" id="IPR000432">
    <property type="entry name" value="DNA_mismatch_repair_MutS_C"/>
</dbReference>
<dbReference type="OrthoDB" id="6499878at2759"/>
<comment type="function">
    <text evidence="9">Component of the post-replicative DNA mismatch repair system (MMR).</text>
</comment>
<reference evidence="12" key="1">
    <citation type="submission" date="2021-01" db="UniProtKB">
        <authorList>
            <consortium name="EnsemblMetazoa"/>
        </authorList>
    </citation>
    <scope>IDENTIFICATION</scope>
</reference>
<dbReference type="GO" id="GO:0006298">
    <property type="term" value="P:mismatch repair"/>
    <property type="evidence" value="ECO:0007669"/>
    <property type="project" value="InterPro"/>
</dbReference>
<dbReference type="Pfam" id="PF05192">
    <property type="entry name" value="MutS_III"/>
    <property type="match status" value="1"/>
</dbReference>
<keyword evidence="4 9" id="KW-0227">DNA damage</keyword>
<dbReference type="SMART" id="SM00533">
    <property type="entry name" value="MUTSd"/>
    <property type="match status" value="1"/>
</dbReference>
<dbReference type="SMART" id="SM00534">
    <property type="entry name" value="MUTSac"/>
    <property type="match status" value="1"/>
</dbReference>
<dbReference type="Proteomes" id="UP000594260">
    <property type="component" value="Unplaced"/>
</dbReference>
<dbReference type="GO" id="GO:0140664">
    <property type="term" value="F:ATP-dependent DNA damage sensor activity"/>
    <property type="evidence" value="ECO:0007669"/>
    <property type="project" value="InterPro"/>
</dbReference>
<keyword evidence="8" id="KW-0539">Nucleus</keyword>
<evidence type="ECO:0000256" key="9">
    <source>
        <dbReference type="RuleBase" id="RU003756"/>
    </source>
</evidence>
<dbReference type="OMA" id="LVRFPQK"/>
<dbReference type="InterPro" id="IPR036187">
    <property type="entry name" value="DNA_mismatch_repair_MutS_sf"/>
</dbReference>
<dbReference type="InterPro" id="IPR011184">
    <property type="entry name" value="DNA_mismatch_repair_Msh2"/>
</dbReference>
<dbReference type="PIRSF" id="PIRSF005813">
    <property type="entry name" value="MSH2"/>
    <property type="match status" value="1"/>
</dbReference>
<comment type="similarity">
    <text evidence="2 9">Belongs to the DNA mismatch repair MutS family.</text>
</comment>
<keyword evidence="10" id="KW-0175">Coiled coil</keyword>
<protein>
    <recommendedName>
        <fullName evidence="11">DNA mismatch repair proteins mutS family domain-containing protein</fullName>
    </recommendedName>
</protein>
<dbReference type="GO" id="GO:0005524">
    <property type="term" value="F:ATP binding"/>
    <property type="evidence" value="ECO:0007669"/>
    <property type="project" value="UniProtKB-KW"/>
</dbReference>
<evidence type="ECO:0000313" key="12">
    <source>
        <dbReference type="EnsemblMetazoa" id="XP_022652036"/>
    </source>
</evidence>
<dbReference type="GeneID" id="111246541"/>
<keyword evidence="3 9" id="KW-0547">Nucleotide-binding</keyword>
<dbReference type="InterPro" id="IPR007860">
    <property type="entry name" value="DNA_mmatch_repair_MutS_con_dom"/>
</dbReference>
<feature type="domain" description="DNA mismatch repair proteins mutS family" evidence="11">
    <location>
        <begin position="726"/>
        <end position="742"/>
    </location>
</feature>
<dbReference type="InterPro" id="IPR007861">
    <property type="entry name" value="DNA_mismatch_repair_MutS_clamp"/>
</dbReference>
<dbReference type="PANTHER" id="PTHR11361">
    <property type="entry name" value="DNA MISMATCH REPAIR PROTEIN MUTS FAMILY MEMBER"/>
    <property type="match status" value="1"/>
</dbReference>
<keyword evidence="7 9" id="KW-0234">DNA repair</keyword>
<dbReference type="InterPro" id="IPR007696">
    <property type="entry name" value="DNA_mismatch_repair_MutS_core"/>
</dbReference>
<evidence type="ECO:0000256" key="5">
    <source>
        <dbReference type="ARBA" id="ARBA00022840"/>
    </source>
</evidence>
<dbReference type="FunCoup" id="A0A7M7JHJ3">
    <property type="interactions" value="1854"/>
</dbReference>
<dbReference type="InterPro" id="IPR027417">
    <property type="entry name" value="P-loop_NTPase"/>
</dbReference>
<evidence type="ECO:0000259" key="11">
    <source>
        <dbReference type="PROSITE" id="PS00486"/>
    </source>
</evidence>
<dbReference type="InterPro" id="IPR007695">
    <property type="entry name" value="DNA_mismatch_repair_MutS-lik_N"/>
</dbReference>
<dbReference type="InParanoid" id="A0A7M7JHJ3"/>
<evidence type="ECO:0000313" key="13">
    <source>
        <dbReference type="Proteomes" id="UP000594260"/>
    </source>
</evidence>
<keyword evidence="13" id="KW-1185">Reference proteome</keyword>
<evidence type="ECO:0000256" key="3">
    <source>
        <dbReference type="ARBA" id="ARBA00022741"/>
    </source>
</evidence>
<organism evidence="12 13">
    <name type="scientific">Varroa destructor</name>
    <name type="common">Honeybee mite</name>
    <dbReference type="NCBI Taxonomy" id="109461"/>
    <lineage>
        <taxon>Eukaryota</taxon>
        <taxon>Metazoa</taxon>
        <taxon>Ecdysozoa</taxon>
        <taxon>Arthropoda</taxon>
        <taxon>Chelicerata</taxon>
        <taxon>Arachnida</taxon>
        <taxon>Acari</taxon>
        <taxon>Parasitiformes</taxon>
        <taxon>Mesostigmata</taxon>
        <taxon>Gamasina</taxon>
        <taxon>Dermanyssoidea</taxon>
        <taxon>Varroidae</taxon>
        <taxon>Varroa</taxon>
    </lineage>
</organism>
<name>A0A7M7JHJ3_VARDE</name>
<comment type="subcellular location">
    <subcellularLocation>
        <location evidence="1">Nucleus</location>
    </subcellularLocation>
</comment>
<dbReference type="GO" id="GO:0006312">
    <property type="term" value="P:mitotic recombination"/>
    <property type="evidence" value="ECO:0007669"/>
    <property type="project" value="TreeGrafter"/>
</dbReference>
<dbReference type="Pfam" id="PF05188">
    <property type="entry name" value="MutS_II"/>
    <property type="match status" value="1"/>
</dbReference>
<keyword evidence="6 9" id="KW-0238">DNA-binding</keyword>